<sequence>MKPVPSAGKRPGAGSAVARPPFPVHPRERRHAMPEATTPTEPAKATAPQSVPVNTNAAPTASPFHFWNSFRDELDSAFGRFSRSLLNVPALWRSPDADPVRHFEGAFGMTIPAVDITEREADYQITAELPGIETKDISVSLADNVLTLKGEKTISVDEKRGDVHLTERRYGSFRRSFHVPSDTDVEKISAAFDKGILTVTLPKAGTGAKQERTIPIAH</sequence>
<accession>A0A248K2X8</accession>
<dbReference type="AlphaFoldDB" id="A0A248K2X8"/>
<reference evidence="5 6" key="1">
    <citation type="submission" date="2017-06" db="EMBL/GenBank/DDBJ databases">
        <title>Complete genome sequence of Nitrospirillum amazonense strain CBAmC, an endophytic nitrogen-fixing and plant growth-promoting bacterium, isolated from sugarcane.</title>
        <authorList>
            <person name="Schwab S."/>
            <person name="dos Santos Teixeira K.R."/>
            <person name="Simoes Araujo J.L."/>
            <person name="Soares Vidal M."/>
            <person name="Borges de Freitas H.R."/>
            <person name="Rivello Crivelaro A.L."/>
            <person name="Bueno de Camargo Nunes A."/>
            <person name="dos Santos C.M."/>
            <person name="Palmeira da Silva Rosa D."/>
            <person name="da Silva Padilha D."/>
            <person name="da Silva E."/>
            <person name="Araujo Terra L."/>
            <person name="Soares Mendes V."/>
            <person name="Farinelli L."/>
            <person name="Magalhaes Cruz L."/>
            <person name="Baldani J.I."/>
        </authorList>
    </citation>
    <scope>NUCLEOTIDE SEQUENCE [LARGE SCALE GENOMIC DNA]</scope>
    <source>
        <strain evidence="5 6">CBAmC</strain>
    </source>
</reference>
<dbReference type="InterPro" id="IPR002068">
    <property type="entry name" value="A-crystallin/Hsp20_dom"/>
</dbReference>
<dbReference type="Proteomes" id="UP000197153">
    <property type="component" value="Chromosome 4"/>
</dbReference>
<feature type="region of interest" description="Disordered" evidence="3">
    <location>
        <begin position="1"/>
        <end position="56"/>
    </location>
</feature>
<evidence type="ECO:0000313" key="6">
    <source>
        <dbReference type="Proteomes" id="UP000197153"/>
    </source>
</evidence>
<keyword evidence="6" id="KW-1185">Reference proteome</keyword>
<comment type="similarity">
    <text evidence="1 2">Belongs to the small heat shock protein (HSP20) family.</text>
</comment>
<feature type="domain" description="SHSP" evidence="4">
    <location>
        <begin position="105"/>
        <end position="218"/>
    </location>
</feature>
<dbReference type="InterPro" id="IPR031107">
    <property type="entry name" value="Small_HSP"/>
</dbReference>
<evidence type="ECO:0000259" key="4">
    <source>
        <dbReference type="PROSITE" id="PS01031"/>
    </source>
</evidence>
<dbReference type="PANTHER" id="PTHR11527">
    <property type="entry name" value="HEAT-SHOCK PROTEIN 20 FAMILY MEMBER"/>
    <property type="match status" value="1"/>
</dbReference>
<dbReference type="PROSITE" id="PS01031">
    <property type="entry name" value="SHSP"/>
    <property type="match status" value="1"/>
</dbReference>
<dbReference type="Pfam" id="PF00011">
    <property type="entry name" value="HSP20"/>
    <property type="match status" value="1"/>
</dbReference>
<feature type="compositionally biased region" description="Low complexity" evidence="3">
    <location>
        <begin position="34"/>
        <end position="48"/>
    </location>
</feature>
<dbReference type="Gene3D" id="2.60.40.790">
    <property type="match status" value="1"/>
</dbReference>
<evidence type="ECO:0000256" key="3">
    <source>
        <dbReference type="SAM" id="MobiDB-lite"/>
    </source>
</evidence>
<proteinExistence type="inferred from homology"/>
<gene>
    <name evidence="5" type="ORF">Y958_30545</name>
</gene>
<evidence type="ECO:0000313" key="5">
    <source>
        <dbReference type="EMBL" id="ASG25282.1"/>
    </source>
</evidence>
<protein>
    <recommendedName>
        <fullName evidence="4">SHSP domain-containing protein</fullName>
    </recommendedName>
</protein>
<organism evidence="5 6">
    <name type="scientific">Nitrospirillum viridazoti CBAmc</name>
    <dbReference type="NCBI Taxonomy" id="1441467"/>
    <lineage>
        <taxon>Bacteria</taxon>
        <taxon>Pseudomonadati</taxon>
        <taxon>Pseudomonadota</taxon>
        <taxon>Alphaproteobacteria</taxon>
        <taxon>Rhodospirillales</taxon>
        <taxon>Azospirillaceae</taxon>
        <taxon>Nitrospirillum</taxon>
        <taxon>Nitrospirillum viridazoti</taxon>
    </lineage>
</organism>
<evidence type="ECO:0000256" key="2">
    <source>
        <dbReference type="RuleBase" id="RU003616"/>
    </source>
</evidence>
<name>A0A248K2X8_9PROT</name>
<evidence type="ECO:0000256" key="1">
    <source>
        <dbReference type="PROSITE-ProRule" id="PRU00285"/>
    </source>
</evidence>
<dbReference type="SUPFAM" id="SSF49764">
    <property type="entry name" value="HSP20-like chaperones"/>
    <property type="match status" value="1"/>
</dbReference>
<dbReference type="KEGG" id="nao:Y958_30545"/>
<dbReference type="InterPro" id="IPR008978">
    <property type="entry name" value="HSP20-like_chaperone"/>
</dbReference>
<dbReference type="EMBL" id="CP022113">
    <property type="protein sequence ID" value="ASG25282.1"/>
    <property type="molecule type" value="Genomic_DNA"/>
</dbReference>
<dbReference type="CDD" id="cd06464">
    <property type="entry name" value="ACD_sHsps-like"/>
    <property type="match status" value="1"/>
</dbReference>